<reference evidence="2 3" key="1">
    <citation type="submission" date="2014-06" db="EMBL/GenBank/DDBJ databases">
        <authorList>
            <consortium name="DOE Joint Genome Institute"/>
            <person name="Kuo A."/>
            <person name="Kohler A."/>
            <person name="Nagy L.G."/>
            <person name="Floudas D."/>
            <person name="Copeland A."/>
            <person name="Barry K.W."/>
            <person name="Cichocki N."/>
            <person name="Veneault-Fourrey C."/>
            <person name="LaButti K."/>
            <person name="Lindquist E.A."/>
            <person name="Lipzen A."/>
            <person name="Lundell T."/>
            <person name="Morin E."/>
            <person name="Murat C."/>
            <person name="Sun H."/>
            <person name="Tunlid A."/>
            <person name="Henrissat B."/>
            <person name="Grigoriev I.V."/>
            <person name="Hibbett D.S."/>
            <person name="Martin F."/>
            <person name="Nordberg H.P."/>
            <person name="Cantor M.N."/>
            <person name="Hua S.X."/>
        </authorList>
    </citation>
    <scope>NUCLEOTIDE SEQUENCE [LARGE SCALE GENOMIC DNA]</scope>
    <source>
        <strain evidence="2 3">ATCC 200175</strain>
    </source>
</reference>
<name>A0A0C9TLV2_PAXIN</name>
<feature type="compositionally biased region" description="Low complexity" evidence="1">
    <location>
        <begin position="92"/>
        <end position="105"/>
    </location>
</feature>
<dbReference type="Proteomes" id="UP000053647">
    <property type="component" value="Unassembled WGS sequence"/>
</dbReference>
<proteinExistence type="predicted"/>
<feature type="compositionally biased region" description="Polar residues" evidence="1">
    <location>
        <begin position="40"/>
        <end position="53"/>
    </location>
</feature>
<evidence type="ECO:0000313" key="3">
    <source>
        <dbReference type="Proteomes" id="UP000053647"/>
    </source>
</evidence>
<feature type="compositionally biased region" description="Polar residues" evidence="1">
    <location>
        <begin position="138"/>
        <end position="151"/>
    </location>
</feature>
<dbReference type="AlphaFoldDB" id="A0A0C9TLV2"/>
<gene>
    <name evidence="2" type="ORF">PAXINDRAFT_102463</name>
</gene>
<sequence>MIFMIFYCRKPGPQERGGFLPTNRDTRANSSRAPAGNAAATINQSEPPQTVDGTDNAGARPNAPPTTAGKPVIRAQPKPTVGMALSGAENPGAESGSSATAAGNSQIRNQSDSIEMVAIRDISTVSAHASPQRIPLTDPSTPAVTSPEPSSSTVAVTAAPLSTALNSAIPAFVQPSSLRLDIQSGTTFSAEEIAIIKDLRRRKMLESIV</sequence>
<evidence type="ECO:0000256" key="1">
    <source>
        <dbReference type="SAM" id="MobiDB-lite"/>
    </source>
</evidence>
<feature type="region of interest" description="Disordered" evidence="1">
    <location>
        <begin position="126"/>
        <end position="151"/>
    </location>
</feature>
<feature type="region of interest" description="Disordered" evidence="1">
    <location>
        <begin position="13"/>
        <end position="109"/>
    </location>
</feature>
<organism evidence="2 3">
    <name type="scientific">Paxillus involutus ATCC 200175</name>
    <dbReference type="NCBI Taxonomy" id="664439"/>
    <lineage>
        <taxon>Eukaryota</taxon>
        <taxon>Fungi</taxon>
        <taxon>Dikarya</taxon>
        <taxon>Basidiomycota</taxon>
        <taxon>Agaricomycotina</taxon>
        <taxon>Agaricomycetes</taxon>
        <taxon>Agaricomycetidae</taxon>
        <taxon>Boletales</taxon>
        <taxon>Paxilineae</taxon>
        <taxon>Paxillaceae</taxon>
        <taxon>Paxillus</taxon>
    </lineage>
</organism>
<reference evidence="3" key="2">
    <citation type="submission" date="2015-01" db="EMBL/GenBank/DDBJ databases">
        <title>Evolutionary Origins and Diversification of the Mycorrhizal Mutualists.</title>
        <authorList>
            <consortium name="DOE Joint Genome Institute"/>
            <consortium name="Mycorrhizal Genomics Consortium"/>
            <person name="Kohler A."/>
            <person name="Kuo A."/>
            <person name="Nagy L.G."/>
            <person name="Floudas D."/>
            <person name="Copeland A."/>
            <person name="Barry K.W."/>
            <person name="Cichocki N."/>
            <person name="Veneault-Fourrey C."/>
            <person name="LaButti K."/>
            <person name="Lindquist E.A."/>
            <person name="Lipzen A."/>
            <person name="Lundell T."/>
            <person name="Morin E."/>
            <person name="Murat C."/>
            <person name="Riley R."/>
            <person name="Ohm R."/>
            <person name="Sun H."/>
            <person name="Tunlid A."/>
            <person name="Henrissat B."/>
            <person name="Grigoriev I.V."/>
            <person name="Hibbett D.S."/>
            <person name="Martin F."/>
        </authorList>
    </citation>
    <scope>NUCLEOTIDE SEQUENCE [LARGE SCALE GENOMIC DNA]</scope>
    <source>
        <strain evidence="3">ATCC 200175</strain>
    </source>
</reference>
<keyword evidence="3" id="KW-1185">Reference proteome</keyword>
<dbReference type="EMBL" id="KN819564">
    <property type="protein sequence ID" value="KIJ08732.1"/>
    <property type="molecule type" value="Genomic_DNA"/>
</dbReference>
<accession>A0A0C9TLV2</accession>
<evidence type="ECO:0000313" key="2">
    <source>
        <dbReference type="EMBL" id="KIJ08732.1"/>
    </source>
</evidence>
<dbReference type="HOGENOM" id="CLU_1315768_0_0_1"/>
<protein>
    <submittedName>
        <fullName evidence="2">Uncharacterized protein</fullName>
    </submittedName>
</protein>